<evidence type="ECO:0000256" key="7">
    <source>
        <dbReference type="ARBA" id="ARBA00023136"/>
    </source>
</evidence>
<dbReference type="Pfam" id="PF07690">
    <property type="entry name" value="MFS_1"/>
    <property type="match status" value="1"/>
</dbReference>
<feature type="transmembrane region" description="Helical" evidence="9">
    <location>
        <begin position="57"/>
        <end position="78"/>
    </location>
</feature>
<dbReference type="PANTHER" id="PTHR42718">
    <property type="entry name" value="MAJOR FACILITATOR SUPERFAMILY MULTIDRUG TRANSPORTER MFSC"/>
    <property type="match status" value="1"/>
</dbReference>
<dbReference type="Proteomes" id="UP000665561">
    <property type="component" value="Unassembled WGS sequence"/>
</dbReference>
<keyword evidence="12" id="KW-1185">Reference proteome</keyword>
<protein>
    <submittedName>
        <fullName evidence="11">DHA2 family efflux MFS transporter permease subunit</fullName>
    </submittedName>
</protein>
<comment type="caution">
    <text evidence="11">The sequence shown here is derived from an EMBL/GenBank/DDBJ whole genome shotgun (WGS) entry which is preliminary data.</text>
</comment>
<evidence type="ECO:0000256" key="5">
    <source>
        <dbReference type="ARBA" id="ARBA00022692"/>
    </source>
</evidence>
<keyword evidence="4" id="KW-1003">Cell membrane</keyword>
<feature type="transmembrane region" description="Helical" evidence="9">
    <location>
        <begin position="175"/>
        <end position="197"/>
    </location>
</feature>
<comment type="similarity">
    <text evidence="2">Belongs to the major facilitator superfamily. EmrB family.</text>
</comment>
<dbReference type="InterPro" id="IPR004638">
    <property type="entry name" value="EmrB-like"/>
</dbReference>
<accession>A0ABW9XRC7</accession>
<feature type="transmembrane region" description="Helical" evidence="9">
    <location>
        <begin position="146"/>
        <end position="169"/>
    </location>
</feature>
<feature type="transmembrane region" description="Helical" evidence="9">
    <location>
        <begin position="209"/>
        <end position="228"/>
    </location>
</feature>
<proteinExistence type="inferred from homology"/>
<evidence type="ECO:0000256" key="9">
    <source>
        <dbReference type="SAM" id="Phobius"/>
    </source>
</evidence>
<feature type="transmembrane region" description="Helical" evidence="9">
    <location>
        <begin position="339"/>
        <end position="360"/>
    </location>
</feature>
<evidence type="ECO:0000256" key="6">
    <source>
        <dbReference type="ARBA" id="ARBA00022989"/>
    </source>
</evidence>
<evidence type="ECO:0000313" key="12">
    <source>
        <dbReference type="Proteomes" id="UP000665561"/>
    </source>
</evidence>
<keyword evidence="3" id="KW-0813">Transport</keyword>
<feature type="transmembrane region" description="Helical" evidence="9">
    <location>
        <begin position="21"/>
        <end position="45"/>
    </location>
</feature>
<feature type="domain" description="Major facilitator superfamily (MFS) profile" evidence="10">
    <location>
        <begin position="21"/>
        <end position="481"/>
    </location>
</feature>
<keyword evidence="5 9" id="KW-0812">Transmembrane</keyword>
<evidence type="ECO:0000313" key="11">
    <source>
        <dbReference type="EMBL" id="NBD25207.1"/>
    </source>
</evidence>
<feature type="transmembrane region" description="Helical" evidence="9">
    <location>
        <begin position="407"/>
        <end position="425"/>
    </location>
</feature>
<evidence type="ECO:0000256" key="1">
    <source>
        <dbReference type="ARBA" id="ARBA00004651"/>
    </source>
</evidence>
<dbReference type="PROSITE" id="PS50850">
    <property type="entry name" value="MFS"/>
    <property type="match status" value="1"/>
</dbReference>
<evidence type="ECO:0000256" key="4">
    <source>
        <dbReference type="ARBA" id="ARBA00022475"/>
    </source>
</evidence>
<dbReference type="Gene3D" id="1.20.1250.20">
    <property type="entry name" value="MFS general substrate transporter like domains"/>
    <property type="match status" value="1"/>
</dbReference>
<feature type="transmembrane region" description="Helical" evidence="9">
    <location>
        <begin position="458"/>
        <end position="477"/>
    </location>
</feature>
<feature type="transmembrane region" description="Helical" evidence="9">
    <location>
        <begin position="275"/>
        <end position="299"/>
    </location>
</feature>
<dbReference type="EMBL" id="JAAAMV010000011">
    <property type="protein sequence ID" value="NBD25207.1"/>
    <property type="molecule type" value="Genomic_DNA"/>
</dbReference>
<dbReference type="Gene3D" id="1.20.1720.10">
    <property type="entry name" value="Multidrug resistance protein D"/>
    <property type="match status" value="1"/>
</dbReference>
<evidence type="ECO:0000256" key="2">
    <source>
        <dbReference type="ARBA" id="ARBA00008537"/>
    </source>
</evidence>
<dbReference type="InterPro" id="IPR011701">
    <property type="entry name" value="MFS"/>
</dbReference>
<dbReference type="InterPro" id="IPR020846">
    <property type="entry name" value="MFS_dom"/>
</dbReference>
<evidence type="ECO:0000256" key="8">
    <source>
        <dbReference type="SAM" id="MobiDB-lite"/>
    </source>
</evidence>
<dbReference type="InterPro" id="IPR036259">
    <property type="entry name" value="MFS_trans_sf"/>
</dbReference>
<feature type="transmembrane region" description="Helical" evidence="9">
    <location>
        <begin position="112"/>
        <end position="134"/>
    </location>
</feature>
<comment type="subcellular location">
    <subcellularLocation>
        <location evidence="1">Cell membrane</location>
        <topology evidence="1">Multi-pass membrane protein</topology>
    </subcellularLocation>
</comment>
<dbReference type="CDD" id="cd17503">
    <property type="entry name" value="MFS_LmrB_MDR_like"/>
    <property type="match status" value="1"/>
</dbReference>
<sequence>MGETMVQQEEQTGPKTSFWPIMTAIFVGSFLCVLASSTINIALPILQDHFHTSLSTIQWTLTGFMLAMGTFAPIVGYLGEKFSYKRLFLFALIGFTLSSFLCAIAWEEYSLIAFRILQGAFSGLILPASMAIVYQVIPRERQAMAIALWSLASMMAPAIGPTFSGWLLQNFDWQYLFWMNIPIGLIAIVLVAAYIPYYRLSVPKKFDGIGFATVLLGSVSLLLALGQGSSWGWGSARVISLFVFGAVMLAAFVWQELRTDTPLLNLRVLKNGRYLLNLVITIVLTISLYSGTLLTPLFLQRIQLVSTMDTGLILLPASLVMALVMPIVGKLYTSIGPRWLMGVGIPLLALGTLMLSWSSIDISHSYILWWMIVRNLGIAMVIMPASNAAMERIPRHLTGHASSISNWLRNVFGSFAIAIFTSLLASRSVLHGTELAKAGDANEQHIGMMSFTMSVNDVYMIATIIAIVALPLALFVGKAKPAAAETPAEQAAPAPANAGRAGAAAPADANA</sequence>
<name>A0ABW9XRC7_9BACL</name>
<feature type="transmembrane region" description="Helical" evidence="9">
    <location>
        <begin position="311"/>
        <end position="332"/>
    </location>
</feature>
<keyword evidence="6 9" id="KW-1133">Transmembrane helix</keyword>
<feature type="transmembrane region" description="Helical" evidence="9">
    <location>
        <begin position="87"/>
        <end position="106"/>
    </location>
</feature>
<evidence type="ECO:0000259" key="10">
    <source>
        <dbReference type="PROSITE" id="PS50850"/>
    </source>
</evidence>
<dbReference type="NCBIfam" id="TIGR00711">
    <property type="entry name" value="efflux_EmrB"/>
    <property type="match status" value="1"/>
</dbReference>
<keyword evidence="7 9" id="KW-0472">Membrane</keyword>
<feature type="transmembrane region" description="Helical" evidence="9">
    <location>
        <begin position="234"/>
        <end position="254"/>
    </location>
</feature>
<feature type="transmembrane region" description="Helical" evidence="9">
    <location>
        <begin position="366"/>
        <end position="386"/>
    </location>
</feature>
<evidence type="ECO:0000256" key="3">
    <source>
        <dbReference type="ARBA" id="ARBA00022448"/>
    </source>
</evidence>
<dbReference type="PANTHER" id="PTHR42718:SF9">
    <property type="entry name" value="MAJOR FACILITATOR SUPERFAMILY MULTIDRUG TRANSPORTER MFSC"/>
    <property type="match status" value="1"/>
</dbReference>
<organism evidence="11 12">
    <name type="scientific">Paenibacillus glycinis</name>
    <dbReference type="NCBI Taxonomy" id="2697035"/>
    <lineage>
        <taxon>Bacteria</taxon>
        <taxon>Bacillati</taxon>
        <taxon>Bacillota</taxon>
        <taxon>Bacilli</taxon>
        <taxon>Bacillales</taxon>
        <taxon>Paenibacillaceae</taxon>
        <taxon>Paenibacillus</taxon>
    </lineage>
</organism>
<gene>
    <name evidence="11" type="ORF">GT019_15090</name>
</gene>
<reference evidence="11 12" key="1">
    <citation type="submission" date="2020-01" db="EMBL/GenBank/DDBJ databases">
        <title>Paenibacillus soybeanensis sp. nov. isolated from the nodules of soybean (Glycine max(L.) Merr).</title>
        <authorList>
            <person name="Wang H."/>
        </authorList>
    </citation>
    <scope>NUCLEOTIDE SEQUENCE [LARGE SCALE GENOMIC DNA]</scope>
    <source>
        <strain evidence="11 12">T1</strain>
    </source>
</reference>
<feature type="region of interest" description="Disordered" evidence="8">
    <location>
        <begin position="486"/>
        <end position="511"/>
    </location>
</feature>
<dbReference type="SUPFAM" id="SSF103473">
    <property type="entry name" value="MFS general substrate transporter"/>
    <property type="match status" value="1"/>
</dbReference>